<dbReference type="SUPFAM" id="SSF51735">
    <property type="entry name" value="NAD(P)-binding Rossmann-fold domains"/>
    <property type="match status" value="1"/>
</dbReference>
<dbReference type="PATRIC" id="fig|1348774.3.peg.150"/>
<dbReference type="Gene3D" id="3.30.360.10">
    <property type="entry name" value="Dihydrodipicolinate Reductase, domain 2"/>
    <property type="match status" value="1"/>
</dbReference>
<dbReference type="STRING" id="1348774.AB433_00710"/>
<keyword evidence="1" id="KW-0560">Oxidoreductase</keyword>
<dbReference type="PANTHER" id="PTHR43818:SF11">
    <property type="entry name" value="BCDNA.GH03377"/>
    <property type="match status" value="1"/>
</dbReference>
<name>A0A0G3XBC0_9SPHN</name>
<dbReference type="PANTHER" id="PTHR43818">
    <property type="entry name" value="BCDNA.GH03377"/>
    <property type="match status" value="1"/>
</dbReference>
<evidence type="ECO:0000259" key="3">
    <source>
        <dbReference type="Pfam" id="PF22725"/>
    </source>
</evidence>
<keyword evidence="5" id="KW-1185">Reference proteome</keyword>
<dbReference type="InterPro" id="IPR000683">
    <property type="entry name" value="Gfo/Idh/MocA-like_OxRdtase_N"/>
</dbReference>
<feature type="domain" description="GFO/IDH/MocA-like oxidoreductase" evidence="3">
    <location>
        <begin position="136"/>
        <end position="250"/>
    </location>
</feature>
<evidence type="ECO:0000256" key="1">
    <source>
        <dbReference type="ARBA" id="ARBA00023002"/>
    </source>
</evidence>
<dbReference type="Proteomes" id="UP000035287">
    <property type="component" value="Chromosome"/>
</dbReference>
<reference evidence="4 5" key="1">
    <citation type="submission" date="2015-06" db="EMBL/GenBank/DDBJ databases">
        <authorList>
            <person name="Zeng Y."/>
            <person name="Huang Y."/>
        </authorList>
    </citation>
    <scope>NUCLEOTIDE SEQUENCE [LARGE SCALE GENOMIC DNA]</scope>
    <source>
        <strain evidence="4 5">PQ-2</strain>
    </source>
</reference>
<dbReference type="InterPro" id="IPR055170">
    <property type="entry name" value="GFO_IDH_MocA-like_dom"/>
</dbReference>
<dbReference type="SUPFAM" id="SSF55347">
    <property type="entry name" value="Glyceraldehyde-3-phosphate dehydrogenase-like, C-terminal domain"/>
    <property type="match status" value="1"/>
</dbReference>
<evidence type="ECO:0000313" key="5">
    <source>
        <dbReference type="Proteomes" id="UP000035287"/>
    </source>
</evidence>
<evidence type="ECO:0000259" key="2">
    <source>
        <dbReference type="Pfam" id="PF01408"/>
    </source>
</evidence>
<dbReference type="Gene3D" id="3.40.50.720">
    <property type="entry name" value="NAD(P)-binding Rossmann-like Domain"/>
    <property type="match status" value="1"/>
</dbReference>
<dbReference type="GO" id="GO:0000166">
    <property type="term" value="F:nucleotide binding"/>
    <property type="evidence" value="ECO:0007669"/>
    <property type="project" value="InterPro"/>
</dbReference>
<gene>
    <name evidence="4" type="ORF">AB433_00710</name>
</gene>
<dbReference type="InterPro" id="IPR050463">
    <property type="entry name" value="Gfo/Idh/MocA_oxidrdct_glycsds"/>
</dbReference>
<accession>A0A0G3XBC0</accession>
<dbReference type="GO" id="GO:0016491">
    <property type="term" value="F:oxidoreductase activity"/>
    <property type="evidence" value="ECO:0007669"/>
    <property type="project" value="UniProtKB-KW"/>
</dbReference>
<dbReference type="InterPro" id="IPR036291">
    <property type="entry name" value="NAD(P)-bd_dom_sf"/>
</dbReference>
<dbReference type="Pfam" id="PF22725">
    <property type="entry name" value="GFO_IDH_MocA_C3"/>
    <property type="match status" value="1"/>
</dbReference>
<sequence length="401" mass="43596">MTSTGHPVMRLGIIGLGGAAKQMLPSFTSHPHVTITAAADPRAEARAAFEKELGGRSFAQAADLCASPDVDVVYVATPHQMHRDHATQAALAGKHVIIEKPMALTLEECGDIIDVAAANNVHLVVGHTHGFNAPIMKMRAMIRAGAIGPVSMINNWTYGNFLYRPRRPEELRTQDGGGIIYNQVPHQVDIVRLLGGGMVRSVRSMVWTLDPERPTEGAHTTFLQFEDGAAASLAYSAYDYFDTDEFHEWVGELGEPRAPGRQGASRIALARISDTQAEIDLKAAGGFGGDRKLATPPQAEWNQPHFGITIVSGPDGDLRQSARGVLLYGKEGRREIPIDPPRAFPDKCGVIDEMYDAFTGVRPVIHDGAWGRATMEVCQAILRSAQESREIFLSHQVPVRD</sequence>
<dbReference type="OrthoDB" id="9792935at2"/>
<evidence type="ECO:0000313" key="4">
    <source>
        <dbReference type="EMBL" id="AKM08840.1"/>
    </source>
</evidence>
<dbReference type="EMBL" id="CP011770">
    <property type="protein sequence ID" value="AKM08840.1"/>
    <property type="molecule type" value="Genomic_DNA"/>
</dbReference>
<dbReference type="KEGG" id="cna:AB433_00710"/>
<organism evidence="4 5">
    <name type="scientific">Croceicoccus naphthovorans</name>
    <dbReference type="NCBI Taxonomy" id="1348774"/>
    <lineage>
        <taxon>Bacteria</taxon>
        <taxon>Pseudomonadati</taxon>
        <taxon>Pseudomonadota</taxon>
        <taxon>Alphaproteobacteria</taxon>
        <taxon>Sphingomonadales</taxon>
        <taxon>Erythrobacteraceae</taxon>
        <taxon>Croceicoccus</taxon>
    </lineage>
</organism>
<dbReference type="Pfam" id="PF01408">
    <property type="entry name" value="GFO_IDH_MocA"/>
    <property type="match status" value="1"/>
</dbReference>
<protein>
    <recommendedName>
        <fullName evidence="6">4,5-dihydroxyphthalate dehydrogenase</fullName>
    </recommendedName>
</protein>
<feature type="domain" description="Gfo/Idh/MocA-like oxidoreductase N-terminal" evidence="2">
    <location>
        <begin position="10"/>
        <end position="127"/>
    </location>
</feature>
<proteinExistence type="predicted"/>
<evidence type="ECO:0008006" key="6">
    <source>
        <dbReference type="Google" id="ProtNLM"/>
    </source>
</evidence>
<dbReference type="AlphaFoldDB" id="A0A0G3XBC0"/>
<dbReference type="RefSeq" id="WP_047819537.1">
    <property type="nucleotide sequence ID" value="NZ_CP011770.1"/>
</dbReference>